<dbReference type="AlphaFoldDB" id="A0A834IE94"/>
<evidence type="ECO:0000313" key="2">
    <source>
        <dbReference type="Proteomes" id="UP000625711"/>
    </source>
</evidence>
<dbReference type="EMBL" id="JAACXV010000406">
    <property type="protein sequence ID" value="KAF7278119.1"/>
    <property type="molecule type" value="Genomic_DNA"/>
</dbReference>
<keyword evidence="2" id="KW-1185">Reference proteome</keyword>
<sequence>MFSDMEPDHLQMIRDLEYEISMEENRERVFEAITVLEKETQFLEKAPALPDELCIDGIPKSHLPHDLWELFMVKDLYKIKADMTGDHIDRVKACQLAFVAKHNFEIWKKNEWNAVIERFVAEYIKIQQLDPERENQEDN</sequence>
<name>A0A834IE94_RHYFE</name>
<organism evidence="1 2">
    <name type="scientific">Rhynchophorus ferrugineus</name>
    <name type="common">Red palm weevil</name>
    <name type="synonym">Curculio ferrugineus</name>
    <dbReference type="NCBI Taxonomy" id="354439"/>
    <lineage>
        <taxon>Eukaryota</taxon>
        <taxon>Metazoa</taxon>
        <taxon>Ecdysozoa</taxon>
        <taxon>Arthropoda</taxon>
        <taxon>Hexapoda</taxon>
        <taxon>Insecta</taxon>
        <taxon>Pterygota</taxon>
        <taxon>Neoptera</taxon>
        <taxon>Endopterygota</taxon>
        <taxon>Coleoptera</taxon>
        <taxon>Polyphaga</taxon>
        <taxon>Cucujiformia</taxon>
        <taxon>Curculionidae</taxon>
        <taxon>Dryophthorinae</taxon>
        <taxon>Rhynchophorus</taxon>
    </lineage>
</organism>
<gene>
    <name evidence="1" type="ORF">GWI33_008738</name>
</gene>
<protein>
    <submittedName>
        <fullName evidence="1">Uncharacterized protein</fullName>
    </submittedName>
</protein>
<dbReference type="Proteomes" id="UP000625711">
    <property type="component" value="Unassembled WGS sequence"/>
</dbReference>
<reference evidence="1" key="1">
    <citation type="submission" date="2020-08" db="EMBL/GenBank/DDBJ databases">
        <title>Genome sequencing and assembly of the red palm weevil Rhynchophorus ferrugineus.</title>
        <authorList>
            <person name="Dias G.B."/>
            <person name="Bergman C.M."/>
            <person name="Manee M."/>
        </authorList>
    </citation>
    <scope>NUCLEOTIDE SEQUENCE</scope>
    <source>
        <strain evidence="1">AA-2017</strain>
        <tissue evidence="1">Whole larva</tissue>
    </source>
</reference>
<comment type="caution">
    <text evidence="1">The sequence shown here is derived from an EMBL/GenBank/DDBJ whole genome shotgun (WGS) entry which is preliminary data.</text>
</comment>
<accession>A0A834IE94</accession>
<proteinExistence type="predicted"/>
<evidence type="ECO:0000313" key="1">
    <source>
        <dbReference type="EMBL" id="KAF7278119.1"/>
    </source>
</evidence>